<organism evidence="5 6">
    <name type="scientific">Staphylotrichum longicolle</name>
    <dbReference type="NCBI Taxonomy" id="669026"/>
    <lineage>
        <taxon>Eukaryota</taxon>
        <taxon>Fungi</taxon>
        <taxon>Dikarya</taxon>
        <taxon>Ascomycota</taxon>
        <taxon>Pezizomycotina</taxon>
        <taxon>Sordariomycetes</taxon>
        <taxon>Sordariomycetidae</taxon>
        <taxon>Sordariales</taxon>
        <taxon>Chaetomiaceae</taxon>
        <taxon>Staphylotrichum</taxon>
    </lineage>
</organism>
<keyword evidence="1" id="KW-0677">Repeat</keyword>
<evidence type="ECO:0000313" key="6">
    <source>
        <dbReference type="Proteomes" id="UP001197093"/>
    </source>
</evidence>
<feature type="repeat" description="ANK" evidence="3">
    <location>
        <begin position="165"/>
        <end position="197"/>
    </location>
</feature>
<evidence type="ECO:0000256" key="2">
    <source>
        <dbReference type="ARBA" id="ARBA00023043"/>
    </source>
</evidence>
<accession>A0AAD4HUU4</accession>
<dbReference type="EMBL" id="JAHCVI010000005">
    <property type="protein sequence ID" value="KAG7284897.1"/>
    <property type="molecule type" value="Genomic_DNA"/>
</dbReference>
<dbReference type="PROSITE" id="PS50297">
    <property type="entry name" value="ANK_REP_REGION"/>
    <property type="match status" value="1"/>
</dbReference>
<sequence>MRDGHRFQATPKNRNKPCGSGLSNGNSTCLPTALSEASSKGFLQVVRTLVSHGAAIMSDPPDTGGRAKIPNAILKTCEGLWSLAKHGVLDFLLTTTSLTRPDLDQGVREAMREVALAHNVDVFELISEYAVPDPDMLTLACACGSVSSASRCLDQGVNVLEKDRSGTPPLHSAAYHTHPELVRLVLARGADVNQLDEHGQTPLQHALKGFREFLRDRHQCTKPQRGTIITQFEDIVWCLLDRGAQAERGKPGNAPALQIACEIGYLPVVRLLLDRGVPADSRVEGSDRVLFVALDRDVVGLVALLLGRGEDPNLGRRLKRSRRRIAHPGDREDLSDFSPDSWGAIPEAAFPERASSEEAVSNGDWMFQSPIEAALGRSGPRLMRAFLQSARGLETIPGAVVITAARNLRSDSMMRPKKEAGFARDTELRGRLFSPPSDLQLILENDGPVVVPEGVLGLLAGCDVDEAEHLWKLVLQRGGFPSQTMAEFLKEQRAKADIKRASEFQDDEEAWEAAWPEEEW</sequence>
<keyword evidence="2 3" id="KW-0040">ANK repeat</keyword>
<gene>
    <name evidence="5" type="ORF">NEMBOFW57_009512</name>
</gene>
<dbReference type="SUPFAM" id="SSF48403">
    <property type="entry name" value="Ankyrin repeat"/>
    <property type="match status" value="1"/>
</dbReference>
<feature type="region of interest" description="Disordered" evidence="4">
    <location>
        <begin position="1"/>
        <end position="22"/>
    </location>
</feature>
<feature type="compositionally biased region" description="Acidic residues" evidence="4">
    <location>
        <begin position="504"/>
        <end position="520"/>
    </location>
</feature>
<proteinExistence type="predicted"/>
<evidence type="ECO:0008006" key="7">
    <source>
        <dbReference type="Google" id="ProtNLM"/>
    </source>
</evidence>
<dbReference type="SMART" id="SM00248">
    <property type="entry name" value="ANK"/>
    <property type="match status" value="5"/>
</dbReference>
<evidence type="ECO:0000256" key="4">
    <source>
        <dbReference type="SAM" id="MobiDB-lite"/>
    </source>
</evidence>
<dbReference type="Gene3D" id="1.25.40.20">
    <property type="entry name" value="Ankyrin repeat-containing domain"/>
    <property type="match status" value="1"/>
</dbReference>
<dbReference type="Pfam" id="PF13857">
    <property type="entry name" value="Ank_5"/>
    <property type="match status" value="1"/>
</dbReference>
<protein>
    <recommendedName>
        <fullName evidence="7">Ankyrin repeat protein</fullName>
    </recommendedName>
</protein>
<dbReference type="Proteomes" id="UP001197093">
    <property type="component" value="Unassembled WGS sequence"/>
</dbReference>
<dbReference type="AlphaFoldDB" id="A0AAD4HUU4"/>
<evidence type="ECO:0000313" key="5">
    <source>
        <dbReference type="EMBL" id="KAG7284897.1"/>
    </source>
</evidence>
<dbReference type="PANTHER" id="PTHR24198:SF165">
    <property type="entry name" value="ANKYRIN REPEAT-CONTAINING PROTEIN-RELATED"/>
    <property type="match status" value="1"/>
</dbReference>
<evidence type="ECO:0000256" key="1">
    <source>
        <dbReference type="ARBA" id="ARBA00022737"/>
    </source>
</evidence>
<dbReference type="InterPro" id="IPR002110">
    <property type="entry name" value="Ankyrin_rpt"/>
</dbReference>
<feature type="region of interest" description="Disordered" evidence="4">
    <location>
        <begin position="500"/>
        <end position="520"/>
    </location>
</feature>
<evidence type="ECO:0000256" key="3">
    <source>
        <dbReference type="PROSITE-ProRule" id="PRU00023"/>
    </source>
</evidence>
<reference evidence="5" key="1">
    <citation type="submission" date="2023-02" db="EMBL/GenBank/DDBJ databases">
        <authorList>
            <person name="Palmer J.M."/>
        </authorList>
    </citation>
    <scope>NUCLEOTIDE SEQUENCE</scope>
    <source>
        <strain evidence="5">FW57</strain>
    </source>
</reference>
<comment type="caution">
    <text evidence="5">The sequence shown here is derived from an EMBL/GenBank/DDBJ whole genome shotgun (WGS) entry which is preliminary data.</text>
</comment>
<dbReference type="InterPro" id="IPR036770">
    <property type="entry name" value="Ankyrin_rpt-contain_sf"/>
</dbReference>
<keyword evidence="6" id="KW-1185">Reference proteome</keyword>
<dbReference type="PANTHER" id="PTHR24198">
    <property type="entry name" value="ANKYRIN REPEAT AND PROTEIN KINASE DOMAIN-CONTAINING PROTEIN"/>
    <property type="match status" value="1"/>
</dbReference>
<name>A0AAD4HUU4_9PEZI</name>
<dbReference type="PROSITE" id="PS50088">
    <property type="entry name" value="ANK_REPEAT"/>
    <property type="match status" value="1"/>
</dbReference>